<feature type="transmembrane region" description="Helical" evidence="7">
    <location>
        <begin position="144"/>
        <end position="164"/>
    </location>
</feature>
<dbReference type="Pfam" id="PF02417">
    <property type="entry name" value="Chromate_transp"/>
    <property type="match status" value="1"/>
</dbReference>
<evidence type="ECO:0000256" key="2">
    <source>
        <dbReference type="ARBA" id="ARBA00005262"/>
    </source>
</evidence>
<evidence type="ECO:0000256" key="6">
    <source>
        <dbReference type="ARBA" id="ARBA00023136"/>
    </source>
</evidence>
<organism evidence="8 9">
    <name type="scientific">Acholeplasma laidlawii (strain PG-8A)</name>
    <dbReference type="NCBI Taxonomy" id="441768"/>
    <lineage>
        <taxon>Bacteria</taxon>
        <taxon>Bacillati</taxon>
        <taxon>Mycoplasmatota</taxon>
        <taxon>Mollicutes</taxon>
        <taxon>Acholeplasmatales</taxon>
        <taxon>Acholeplasmataceae</taxon>
        <taxon>Acholeplasma</taxon>
    </lineage>
</organism>
<dbReference type="InterPro" id="IPR003370">
    <property type="entry name" value="Chromate_transpt"/>
</dbReference>
<keyword evidence="9" id="KW-1185">Reference proteome</keyword>
<evidence type="ECO:0000256" key="5">
    <source>
        <dbReference type="ARBA" id="ARBA00022989"/>
    </source>
</evidence>
<dbReference type="KEGG" id="acl:ACL_0199"/>
<evidence type="ECO:0000256" key="7">
    <source>
        <dbReference type="SAM" id="Phobius"/>
    </source>
</evidence>
<feature type="transmembrane region" description="Helical" evidence="7">
    <location>
        <begin position="14"/>
        <end position="35"/>
    </location>
</feature>
<gene>
    <name evidence="8" type="primary">chrA1</name>
    <name evidence="8" type="ordered locus">ACL_0199</name>
</gene>
<evidence type="ECO:0000256" key="3">
    <source>
        <dbReference type="ARBA" id="ARBA00022475"/>
    </source>
</evidence>
<evidence type="ECO:0000256" key="1">
    <source>
        <dbReference type="ARBA" id="ARBA00004651"/>
    </source>
</evidence>
<dbReference type="PANTHER" id="PTHR43663">
    <property type="entry name" value="CHROMATE TRANSPORT PROTEIN-RELATED"/>
    <property type="match status" value="1"/>
</dbReference>
<sequence length="195" mass="21583">MWQKVEAFMGKNSYFNIFISFFKIGLFTFGGGYAMMRVMEREFVENKKWMDSKSMLDLLAISQSTPGPFAINSATYIGYQQKKVGGSVAATLGVVLPSFIIIILISIFLEAFSQNIHIQNVLKGINAGVAVLIFNAWFSLSKSLGVTVINVILMAIGFLISLFIPSFSVVYLIIITAIFAIIYGLFMNRGKVDAN</sequence>
<evidence type="ECO:0000256" key="4">
    <source>
        <dbReference type="ARBA" id="ARBA00022692"/>
    </source>
</evidence>
<keyword evidence="4 7" id="KW-0812">Transmembrane</keyword>
<dbReference type="HOGENOM" id="CLU_018106_1_2_14"/>
<comment type="similarity">
    <text evidence="2">Belongs to the chromate ion transporter (CHR) (TC 2.A.51) family.</text>
</comment>
<dbReference type="Proteomes" id="UP000008558">
    <property type="component" value="Chromosome"/>
</dbReference>
<proteinExistence type="inferred from homology"/>
<dbReference type="STRING" id="441768.ACL_0199"/>
<accession>A9NEP5</accession>
<feature type="transmembrane region" description="Helical" evidence="7">
    <location>
        <begin position="169"/>
        <end position="186"/>
    </location>
</feature>
<dbReference type="GO" id="GO:0015109">
    <property type="term" value="F:chromate transmembrane transporter activity"/>
    <property type="evidence" value="ECO:0007669"/>
    <property type="project" value="InterPro"/>
</dbReference>
<comment type="subcellular location">
    <subcellularLocation>
        <location evidence="1">Cell membrane</location>
        <topology evidence="1">Multi-pass membrane protein</topology>
    </subcellularLocation>
</comment>
<dbReference type="EMBL" id="CP000896">
    <property type="protein sequence ID" value="ABX80825.1"/>
    <property type="molecule type" value="Genomic_DNA"/>
</dbReference>
<dbReference type="GO" id="GO:0005886">
    <property type="term" value="C:plasma membrane"/>
    <property type="evidence" value="ECO:0007669"/>
    <property type="project" value="UniProtKB-SubCell"/>
</dbReference>
<dbReference type="PANTHER" id="PTHR43663:SF1">
    <property type="entry name" value="CHROMATE TRANSPORTER"/>
    <property type="match status" value="1"/>
</dbReference>
<feature type="transmembrane region" description="Helical" evidence="7">
    <location>
        <begin position="85"/>
        <end position="109"/>
    </location>
</feature>
<keyword evidence="6 7" id="KW-0472">Membrane</keyword>
<evidence type="ECO:0000313" key="8">
    <source>
        <dbReference type="EMBL" id="ABX80825.1"/>
    </source>
</evidence>
<protein>
    <submittedName>
        <fullName evidence="8">Chromate transporter</fullName>
    </submittedName>
</protein>
<evidence type="ECO:0000313" key="9">
    <source>
        <dbReference type="Proteomes" id="UP000008558"/>
    </source>
</evidence>
<feature type="transmembrane region" description="Helical" evidence="7">
    <location>
        <begin position="121"/>
        <end position="138"/>
    </location>
</feature>
<reference evidence="8 9" key="1">
    <citation type="journal article" date="2011" name="J. Bacteriol.">
        <title>Complete genome and proteome of Acholeplasma laidlawii.</title>
        <authorList>
            <person name="Lazarev V.N."/>
            <person name="Levitskii S.A."/>
            <person name="Basovskii Y.I."/>
            <person name="Chukin M.M."/>
            <person name="Akopian T.A."/>
            <person name="Vereshchagin V.V."/>
            <person name="Kostrjukova E.S."/>
            <person name="Kovaleva G.Y."/>
            <person name="Kazanov M.D."/>
            <person name="Malko D.B."/>
            <person name="Vitreschak A.G."/>
            <person name="Sernova N.V."/>
            <person name="Gelfand M.S."/>
            <person name="Demina I.A."/>
            <person name="Serebryakova M.V."/>
            <person name="Galyamina M.A."/>
            <person name="Vtyurin N.N."/>
            <person name="Rogov S.I."/>
            <person name="Alexeev D.G."/>
            <person name="Ladygina V.G."/>
            <person name="Govorun V.M."/>
        </authorList>
    </citation>
    <scope>NUCLEOTIDE SEQUENCE [LARGE SCALE GENOMIC DNA]</scope>
    <source>
        <strain evidence="8 9">PG-8A</strain>
    </source>
</reference>
<dbReference type="AlphaFoldDB" id="A9NEP5"/>
<dbReference type="eggNOG" id="COG2059">
    <property type="taxonomic scope" value="Bacteria"/>
</dbReference>
<dbReference type="InterPro" id="IPR052518">
    <property type="entry name" value="CHR_Transporter"/>
</dbReference>
<keyword evidence="3" id="KW-1003">Cell membrane</keyword>
<name>A9NEP5_ACHLI</name>
<feature type="transmembrane region" description="Helical" evidence="7">
    <location>
        <begin position="56"/>
        <end position="79"/>
    </location>
</feature>
<keyword evidence="5 7" id="KW-1133">Transmembrane helix</keyword>